<evidence type="ECO:0000256" key="1">
    <source>
        <dbReference type="SAM" id="Coils"/>
    </source>
</evidence>
<evidence type="ECO:0000256" key="2">
    <source>
        <dbReference type="SAM" id="MobiDB-lite"/>
    </source>
</evidence>
<proteinExistence type="predicted"/>
<feature type="coiled-coil region" evidence="1">
    <location>
        <begin position="118"/>
        <end position="159"/>
    </location>
</feature>
<dbReference type="Proteomes" id="UP000822688">
    <property type="component" value="Chromosome 1"/>
</dbReference>
<evidence type="ECO:0000313" key="3">
    <source>
        <dbReference type="EMBL" id="KAG0590233.1"/>
    </source>
</evidence>
<feature type="region of interest" description="Disordered" evidence="2">
    <location>
        <begin position="42"/>
        <end position="108"/>
    </location>
</feature>
<sequence>MTDTDYTRALSMIIDKFPNIPQDLSQMEKLLQYTASGKKLPGIKLHRKVKSPLRSSKRNREQGSATDESEREAPSNKVMEKDSNKVMGRDSNKVTGRDSSKVMEKDCTTEEKISSVELEKVQRAKEKADAKCSRLQEAAQLAYAEVERLSKEIEELEASRFKAPAGIAHAKVERLSDETNVLKNKQAQEMTRTPSPKPSPSPGSKRWNSEVMNVRINNKKLNPEDFVMDVEDKGDEIDIKLTIK</sequence>
<comment type="caution">
    <text evidence="3">The sequence shown here is derived from an EMBL/GenBank/DDBJ whole genome shotgun (WGS) entry which is preliminary data.</text>
</comment>
<name>A0A8T0J624_CERPU</name>
<feature type="compositionally biased region" description="Basic residues" evidence="2">
    <location>
        <begin position="44"/>
        <end position="57"/>
    </location>
</feature>
<feature type="compositionally biased region" description="Polar residues" evidence="2">
    <location>
        <begin position="178"/>
        <end position="193"/>
    </location>
</feature>
<organism evidence="3 4">
    <name type="scientific">Ceratodon purpureus</name>
    <name type="common">Fire moss</name>
    <name type="synonym">Dicranum purpureum</name>
    <dbReference type="NCBI Taxonomy" id="3225"/>
    <lineage>
        <taxon>Eukaryota</taxon>
        <taxon>Viridiplantae</taxon>
        <taxon>Streptophyta</taxon>
        <taxon>Embryophyta</taxon>
        <taxon>Bryophyta</taxon>
        <taxon>Bryophytina</taxon>
        <taxon>Bryopsida</taxon>
        <taxon>Dicranidae</taxon>
        <taxon>Pseudoditrichales</taxon>
        <taxon>Ditrichaceae</taxon>
        <taxon>Ceratodon</taxon>
    </lineage>
</organism>
<feature type="compositionally biased region" description="Basic and acidic residues" evidence="2">
    <location>
        <begin position="71"/>
        <end position="108"/>
    </location>
</feature>
<evidence type="ECO:0000313" key="4">
    <source>
        <dbReference type="Proteomes" id="UP000822688"/>
    </source>
</evidence>
<dbReference type="AlphaFoldDB" id="A0A8T0J624"/>
<gene>
    <name evidence="3" type="ORF">KC19_1G083300</name>
</gene>
<dbReference type="EMBL" id="CM026421">
    <property type="protein sequence ID" value="KAG0590233.1"/>
    <property type="molecule type" value="Genomic_DNA"/>
</dbReference>
<feature type="region of interest" description="Disordered" evidence="2">
    <location>
        <begin position="177"/>
        <end position="209"/>
    </location>
</feature>
<accession>A0A8T0J624</accession>
<keyword evidence="1" id="KW-0175">Coiled coil</keyword>
<reference evidence="3" key="1">
    <citation type="submission" date="2020-06" db="EMBL/GenBank/DDBJ databases">
        <title>WGS assembly of Ceratodon purpureus strain R40.</title>
        <authorList>
            <person name="Carey S.B."/>
            <person name="Jenkins J."/>
            <person name="Shu S."/>
            <person name="Lovell J.T."/>
            <person name="Sreedasyam A."/>
            <person name="Maumus F."/>
            <person name="Tiley G.P."/>
            <person name="Fernandez-Pozo N."/>
            <person name="Barry K."/>
            <person name="Chen C."/>
            <person name="Wang M."/>
            <person name="Lipzen A."/>
            <person name="Daum C."/>
            <person name="Saski C.A."/>
            <person name="Payton A.C."/>
            <person name="Mcbreen J.C."/>
            <person name="Conrad R.E."/>
            <person name="Kollar L.M."/>
            <person name="Olsson S."/>
            <person name="Huttunen S."/>
            <person name="Landis J.B."/>
            <person name="Wickett N.J."/>
            <person name="Johnson M.G."/>
            <person name="Rensing S.A."/>
            <person name="Grimwood J."/>
            <person name="Schmutz J."/>
            <person name="Mcdaniel S.F."/>
        </authorList>
    </citation>
    <scope>NUCLEOTIDE SEQUENCE</scope>
    <source>
        <strain evidence="3">R40</strain>
    </source>
</reference>
<keyword evidence="4" id="KW-1185">Reference proteome</keyword>
<protein>
    <submittedName>
        <fullName evidence="3">Uncharacterized protein</fullName>
    </submittedName>
</protein>